<dbReference type="InterPro" id="IPR000182">
    <property type="entry name" value="GNAT_dom"/>
</dbReference>
<dbReference type="Pfam" id="PF00583">
    <property type="entry name" value="Acetyltransf_1"/>
    <property type="match status" value="1"/>
</dbReference>
<dbReference type="GO" id="GO:0016747">
    <property type="term" value="F:acyltransferase activity, transferring groups other than amino-acyl groups"/>
    <property type="evidence" value="ECO:0007669"/>
    <property type="project" value="InterPro"/>
</dbReference>
<evidence type="ECO:0000259" key="1">
    <source>
        <dbReference type="PROSITE" id="PS51186"/>
    </source>
</evidence>
<keyword evidence="2" id="KW-0808">Transferase</keyword>
<protein>
    <submittedName>
        <fullName evidence="2">GNAT family N-acetyltransferase</fullName>
    </submittedName>
</protein>
<keyword evidence="3" id="KW-1185">Reference proteome</keyword>
<dbReference type="SUPFAM" id="SSF55729">
    <property type="entry name" value="Acyl-CoA N-acyltransferases (Nat)"/>
    <property type="match status" value="1"/>
</dbReference>
<organism evidence="2 3">
    <name type="scientific">Nocardia arthritidis</name>
    <dbReference type="NCBI Taxonomy" id="228602"/>
    <lineage>
        <taxon>Bacteria</taxon>
        <taxon>Bacillati</taxon>
        <taxon>Actinomycetota</taxon>
        <taxon>Actinomycetes</taxon>
        <taxon>Mycobacteriales</taxon>
        <taxon>Nocardiaceae</taxon>
        <taxon>Nocardia</taxon>
    </lineage>
</organism>
<reference evidence="2 3" key="1">
    <citation type="journal article" date="2019" name="ACS Chem. Biol.">
        <title>Identification and Mobilization of a Cryptic Antibiotic Biosynthesis Gene Locus from a Human-Pathogenic Nocardia Isolate.</title>
        <authorList>
            <person name="Herisse M."/>
            <person name="Ishida K."/>
            <person name="Porter J.L."/>
            <person name="Howden B."/>
            <person name="Hertweck C."/>
            <person name="Stinear T.P."/>
            <person name="Pidot S.J."/>
        </authorList>
    </citation>
    <scope>NUCLEOTIDE SEQUENCE [LARGE SCALE GENOMIC DNA]</scope>
    <source>
        <strain evidence="2 3">AUSMDU00012717</strain>
    </source>
</reference>
<dbReference type="PROSITE" id="PS51186">
    <property type="entry name" value="GNAT"/>
    <property type="match status" value="1"/>
</dbReference>
<sequence>MGNSRLIGMRLRFRFESMGDMGWSFTGDVAEFLGAAGEFLRSRPAEHNVALTVSATVAAGNGPEHPLFGWLSRGDRIGGAIVHTPPFALGLFGLAAADTAELVAVLNAAGRDIDHVVGPVDVVQAFAEAARRGSEVVDQQLLYRLGGLVAPRPTAGRARLAQQSDRAVLEDFTKVFADDNGSAFDQIGERLSYNGIWLWEVDGEPVSVASLSRSVAGIVRVGLVATPPEHRGHGYAAAVTHHVSRAALDAGNHEVLLFTDRSNPTSNGIYQRLGYEVVEEQIRMRLGATH</sequence>
<dbReference type="KEGG" id="nah:F5544_28710"/>
<evidence type="ECO:0000313" key="2">
    <source>
        <dbReference type="EMBL" id="QIS13593.1"/>
    </source>
</evidence>
<dbReference type="AlphaFoldDB" id="A0A6G9YKY6"/>
<name>A0A6G9YKY6_9NOCA</name>
<feature type="domain" description="N-acetyltransferase" evidence="1">
    <location>
        <begin position="156"/>
        <end position="290"/>
    </location>
</feature>
<proteinExistence type="predicted"/>
<gene>
    <name evidence="2" type="ORF">F5544_28710</name>
</gene>
<dbReference type="EMBL" id="CP046172">
    <property type="protein sequence ID" value="QIS13593.1"/>
    <property type="molecule type" value="Genomic_DNA"/>
</dbReference>
<dbReference type="Gene3D" id="3.40.630.30">
    <property type="match status" value="1"/>
</dbReference>
<dbReference type="Proteomes" id="UP000503540">
    <property type="component" value="Chromosome"/>
</dbReference>
<dbReference type="InterPro" id="IPR016181">
    <property type="entry name" value="Acyl_CoA_acyltransferase"/>
</dbReference>
<dbReference type="CDD" id="cd04301">
    <property type="entry name" value="NAT_SF"/>
    <property type="match status" value="1"/>
</dbReference>
<evidence type="ECO:0000313" key="3">
    <source>
        <dbReference type="Proteomes" id="UP000503540"/>
    </source>
</evidence>
<accession>A0A6G9YKY6</accession>